<dbReference type="OMA" id="TREFDIW"/>
<evidence type="ECO:0000313" key="1">
    <source>
        <dbReference type="EMBL" id="KYP48710.1"/>
    </source>
</evidence>
<reference evidence="1" key="1">
    <citation type="journal article" date="2012" name="Nat. Biotechnol.">
        <title>Draft genome sequence of pigeonpea (Cajanus cajan), an orphan legume crop of resource-poor farmers.</title>
        <authorList>
            <person name="Varshney R.K."/>
            <person name="Chen W."/>
            <person name="Li Y."/>
            <person name="Bharti A.K."/>
            <person name="Saxena R.K."/>
            <person name="Schlueter J.A."/>
            <person name="Donoghue M.T."/>
            <person name="Azam S."/>
            <person name="Fan G."/>
            <person name="Whaley A.M."/>
            <person name="Farmer A.D."/>
            <person name="Sheridan J."/>
            <person name="Iwata A."/>
            <person name="Tuteja R."/>
            <person name="Penmetsa R.V."/>
            <person name="Wu W."/>
            <person name="Upadhyaya H.D."/>
            <person name="Yang S.P."/>
            <person name="Shah T."/>
            <person name="Saxena K.B."/>
            <person name="Michael T."/>
            <person name="McCombie W.R."/>
            <person name="Yang B."/>
            <person name="Zhang G."/>
            <person name="Yang H."/>
            <person name="Wang J."/>
            <person name="Spillane C."/>
            <person name="Cook D.R."/>
            <person name="May G.D."/>
            <person name="Xu X."/>
            <person name="Jackson S.A."/>
        </authorList>
    </citation>
    <scope>NUCLEOTIDE SEQUENCE [LARGE SCALE GENOMIC DNA]</scope>
</reference>
<proteinExistence type="predicted"/>
<gene>
    <name evidence="1" type="ORF">KK1_029597</name>
</gene>
<dbReference type="SUPFAM" id="SSF56672">
    <property type="entry name" value="DNA/RNA polymerases"/>
    <property type="match status" value="1"/>
</dbReference>
<dbReference type="EMBL" id="KQ483493">
    <property type="protein sequence ID" value="KYP48710.1"/>
    <property type="molecule type" value="Genomic_DNA"/>
</dbReference>
<organism evidence="1 2">
    <name type="scientific">Cajanus cajan</name>
    <name type="common">Pigeon pea</name>
    <name type="synonym">Cajanus indicus</name>
    <dbReference type="NCBI Taxonomy" id="3821"/>
    <lineage>
        <taxon>Eukaryota</taxon>
        <taxon>Viridiplantae</taxon>
        <taxon>Streptophyta</taxon>
        <taxon>Embryophyta</taxon>
        <taxon>Tracheophyta</taxon>
        <taxon>Spermatophyta</taxon>
        <taxon>Magnoliopsida</taxon>
        <taxon>eudicotyledons</taxon>
        <taxon>Gunneridae</taxon>
        <taxon>Pentapetalae</taxon>
        <taxon>rosids</taxon>
        <taxon>fabids</taxon>
        <taxon>Fabales</taxon>
        <taxon>Fabaceae</taxon>
        <taxon>Papilionoideae</taxon>
        <taxon>50 kb inversion clade</taxon>
        <taxon>NPAAA clade</taxon>
        <taxon>indigoferoid/millettioid clade</taxon>
        <taxon>Phaseoleae</taxon>
        <taxon>Cajanus</taxon>
    </lineage>
</organism>
<name>A0A151S1N4_CAJCA</name>
<dbReference type="InterPro" id="IPR043502">
    <property type="entry name" value="DNA/RNA_pol_sf"/>
</dbReference>
<protein>
    <submittedName>
        <fullName evidence="1">Retrovirus-related Pol polyprotein from transposon TNT 1-94</fullName>
    </submittedName>
</protein>
<dbReference type="Proteomes" id="UP000075243">
    <property type="component" value="Unassembled WGS sequence"/>
</dbReference>
<dbReference type="AlphaFoldDB" id="A0A151S1N4"/>
<dbReference type="PANTHER" id="PTHR11439:SF502">
    <property type="entry name" value="SECRETED RXLR EFFECTOR PROTEIN 161-LIKE"/>
    <property type="match status" value="1"/>
</dbReference>
<accession>A0A151S1N4</accession>
<keyword evidence="2" id="KW-1185">Reference proteome</keyword>
<dbReference type="Gramene" id="C.cajan_27926.t">
    <property type="protein sequence ID" value="C.cajan_27926.t.cds1"/>
    <property type="gene ID" value="C.cajan_27926"/>
</dbReference>
<dbReference type="PANTHER" id="PTHR11439">
    <property type="entry name" value="GAG-POL-RELATED RETROTRANSPOSON"/>
    <property type="match status" value="1"/>
</dbReference>
<dbReference type="CDD" id="cd09272">
    <property type="entry name" value="RNase_HI_RT_Ty1"/>
    <property type="match status" value="1"/>
</dbReference>
<sequence length="255" mass="29112">MYGCKPVSTPLVTNEKLQKVDGAAEADASRYKSLVGSLLYLTATRPDIMFATSLLSRFMQKPSQIHYGTGKRILRYLQGTREFDIWYKTMTKSRMIGYIDSDWAGSIDDMKSTLGYAFSLGSGFFSWASKKQATVAQSTAEAEYIVATETTSQAIWLRRILEEMSEQQDGPNIIYCDKRSTISMAKNPIYHQRTKHIAIKYHFIREVETTKQIQLEYCSPEDQVAEIFTKALPRAKFEQLRTMLGVIEICIKEEC</sequence>
<evidence type="ECO:0000313" key="2">
    <source>
        <dbReference type="Proteomes" id="UP000075243"/>
    </source>
</evidence>